<feature type="region of interest" description="Disordered" evidence="10">
    <location>
        <begin position="177"/>
        <end position="232"/>
    </location>
</feature>
<comment type="function">
    <text evidence="1">Sequence-specific transcription factor which is part of a developmental regulatory system that provides cells with specific positional identities on the anterior-posterior axis.</text>
</comment>
<feature type="compositionally biased region" description="Basic and acidic residues" evidence="10">
    <location>
        <begin position="191"/>
        <end position="207"/>
    </location>
</feature>
<accession>A0A3Q4ATJ9</accession>
<dbReference type="SUPFAM" id="SSF46689">
    <property type="entry name" value="Homeodomain-like"/>
    <property type="match status" value="1"/>
</dbReference>
<evidence type="ECO:0008006" key="15">
    <source>
        <dbReference type="Google" id="ProtNLM"/>
    </source>
</evidence>
<evidence type="ECO:0000256" key="9">
    <source>
        <dbReference type="RuleBase" id="RU000682"/>
    </source>
</evidence>
<feature type="region of interest" description="Disordered" evidence="10">
    <location>
        <begin position="107"/>
        <end position="159"/>
    </location>
</feature>
<dbReference type="Ensembl" id="ENSMMOT00000008119.1">
    <property type="protein sequence ID" value="ENSMMOP00000007970.1"/>
    <property type="gene ID" value="ENSMMOG00000006192.1"/>
</dbReference>
<evidence type="ECO:0000313" key="13">
    <source>
        <dbReference type="Ensembl" id="ENSMMOP00000007970.1"/>
    </source>
</evidence>
<evidence type="ECO:0000259" key="12">
    <source>
        <dbReference type="PROSITE" id="PS50803"/>
    </source>
</evidence>
<dbReference type="Proteomes" id="UP000261620">
    <property type="component" value="Unplaced"/>
</dbReference>
<dbReference type="PROSITE" id="PS50803">
    <property type="entry name" value="OAR"/>
    <property type="match status" value="1"/>
</dbReference>
<dbReference type="SMART" id="SM00389">
    <property type="entry name" value="HOX"/>
    <property type="match status" value="1"/>
</dbReference>
<feature type="compositionally biased region" description="Basic and acidic residues" evidence="10">
    <location>
        <begin position="111"/>
        <end position="133"/>
    </location>
</feature>
<dbReference type="GO" id="GO:0005634">
    <property type="term" value="C:nucleus"/>
    <property type="evidence" value="ECO:0007669"/>
    <property type="project" value="UniProtKB-SubCell"/>
</dbReference>
<dbReference type="GO" id="GO:0050767">
    <property type="term" value="P:regulation of neurogenesis"/>
    <property type="evidence" value="ECO:0007669"/>
    <property type="project" value="UniProtKB-ARBA"/>
</dbReference>
<sequence>MQHYGVNGYSLHAMNSLMHALSLSLSLTHTHTHTLRFLYARYGSQHRKQRRSRTAFTAQQLEALEKTFQKTHYPDVVMRERLAMCTNLPEARVQVWFKNRRAKFRKKQRSLQKEQLQKQKEASGEGGSEKEDAPPAATILPDSQPPPPSSTSSSSCLEAEGPVVRPVPLDMELNVTSAEHSGSESATEDNATDKEDEGKSQREELKCEGAATPGGVSPACKRLSPKPGKSRTRDFYSEALSLSFTSLINGGPLSQSHSYSSSPLSLFRLQEQFRQHMAATNNLVHYPAFDLAAPSSLPYLGMNVNIPPAPLGSLPCQSYYQSLSHHAQQVWNSPLLQASAAGGLSSHNNKTTSIENLRLRAKQHAASLGLDAMSN</sequence>
<dbReference type="GO" id="GO:0000977">
    <property type="term" value="F:RNA polymerase II transcription regulatory region sequence-specific DNA binding"/>
    <property type="evidence" value="ECO:0007669"/>
    <property type="project" value="TreeGrafter"/>
</dbReference>
<evidence type="ECO:0000256" key="5">
    <source>
        <dbReference type="ARBA" id="ARBA00023125"/>
    </source>
</evidence>
<dbReference type="InterPro" id="IPR052488">
    <property type="entry name" value="DMBX_homeobox"/>
</dbReference>
<name>A0A3Q4ATJ9_MOLML</name>
<dbReference type="PROSITE" id="PS50071">
    <property type="entry name" value="HOMEOBOX_2"/>
    <property type="match status" value="1"/>
</dbReference>
<evidence type="ECO:0000256" key="8">
    <source>
        <dbReference type="PROSITE-ProRule" id="PRU00108"/>
    </source>
</evidence>
<evidence type="ECO:0000256" key="6">
    <source>
        <dbReference type="ARBA" id="ARBA00023155"/>
    </source>
</evidence>
<feature type="compositionally biased region" description="Polar residues" evidence="10">
    <location>
        <begin position="177"/>
        <end position="189"/>
    </location>
</feature>
<dbReference type="CDD" id="cd00086">
    <property type="entry name" value="homeodomain"/>
    <property type="match status" value="1"/>
</dbReference>
<dbReference type="GO" id="GO:0061074">
    <property type="term" value="P:regulation of neural retina development"/>
    <property type="evidence" value="ECO:0007669"/>
    <property type="project" value="UniProtKB-ARBA"/>
</dbReference>
<dbReference type="GO" id="GO:0000981">
    <property type="term" value="F:DNA-binding transcription factor activity, RNA polymerase II-specific"/>
    <property type="evidence" value="ECO:0007669"/>
    <property type="project" value="InterPro"/>
</dbReference>
<keyword evidence="5 8" id="KW-0238">DNA-binding</keyword>
<dbReference type="InterPro" id="IPR003654">
    <property type="entry name" value="OAR_dom"/>
</dbReference>
<reference evidence="13" key="1">
    <citation type="submission" date="2025-08" db="UniProtKB">
        <authorList>
            <consortium name="Ensembl"/>
        </authorList>
    </citation>
    <scope>IDENTIFICATION</scope>
</reference>
<dbReference type="GO" id="GO:0007346">
    <property type="term" value="P:regulation of mitotic cell cycle"/>
    <property type="evidence" value="ECO:0007669"/>
    <property type="project" value="UniProtKB-ARBA"/>
</dbReference>
<evidence type="ECO:0000259" key="11">
    <source>
        <dbReference type="PROSITE" id="PS50071"/>
    </source>
</evidence>
<comment type="similarity">
    <text evidence="3">Belongs to the paired homeobox family.</text>
</comment>
<dbReference type="Pfam" id="PF03826">
    <property type="entry name" value="OAR"/>
    <property type="match status" value="1"/>
</dbReference>
<dbReference type="FunFam" id="1.10.10.60:FF:000125">
    <property type="entry name" value="diencephalon/mesencephalon homeobox protein 1"/>
    <property type="match status" value="1"/>
</dbReference>
<proteinExistence type="inferred from homology"/>
<organism evidence="13 14">
    <name type="scientific">Mola mola</name>
    <name type="common">Ocean sunfish</name>
    <name type="synonym">Tetraodon mola</name>
    <dbReference type="NCBI Taxonomy" id="94237"/>
    <lineage>
        <taxon>Eukaryota</taxon>
        <taxon>Metazoa</taxon>
        <taxon>Chordata</taxon>
        <taxon>Craniata</taxon>
        <taxon>Vertebrata</taxon>
        <taxon>Euteleostomi</taxon>
        <taxon>Actinopterygii</taxon>
        <taxon>Neopterygii</taxon>
        <taxon>Teleostei</taxon>
        <taxon>Neoteleostei</taxon>
        <taxon>Acanthomorphata</taxon>
        <taxon>Eupercaria</taxon>
        <taxon>Tetraodontiformes</taxon>
        <taxon>Molidae</taxon>
        <taxon>Mola</taxon>
    </lineage>
</organism>
<dbReference type="PROSITE" id="PS00027">
    <property type="entry name" value="HOMEOBOX_1"/>
    <property type="match status" value="1"/>
</dbReference>
<dbReference type="PANTHER" id="PTHR46639:SF3">
    <property type="entry name" value="DIENCEPHALON_MESENCEPHALON HOMEOBOX PROTEIN 1-A-RELATED"/>
    <property type="match status" value="1"/>
</dbReference>
<dbReference type="GO" id="GO:0030901">
    <property type="term" value="P:midbrain development"/>
    <property type="evidence" value="ECO:0007669"/>
    <property type="project" value="UniProtKB-ARBA"/>
</dbReference>
<dbReference type="Pfam" id="PF00046">
    <property type="entry name" value="Homeodomain"/>
    <property type="match status" value="1"/>
</dbReference>
<evidence type="ECO:0000256" key="10">
    <source>
        <dbReference type="SAM" id="MobiDB-lite"/>
    </source>
</evidence>
<keyword evidence="14" id="KW-1185">Reference proteome</keyword>
<dbReference type="GO" id="GO:0060041">
    <property type="term" value="P:retina development in camera-type eye"/>
    <property type="evidence" value="ECO:0007669"/>
    <property type="project" value="UniProtKB-ARBA"/>
</dbReference>
<evidence type="ECO:0000256" key="3">
    <source>
        <dbReference type="ARBA" id="ARBA00005733"/>
    </source>
</evidence>
<protein>
    <recommendedName>
        <fullName evidence="15">Diencephalon/mesencephalon homeobox 1a</fullName>
    </recommendedName>
</protein>
<evidence type="ECO:0000256" key="4">
    <source>
        <dbReference type="ARBA" id="ARBA00022473"/>
    </source>
</evidence>
<evidence type="ECO:0000256" key="2">
    <source>
        <dbReference type="ARBA" id="ARBA00004123"/>
    </source>
</evidence>
<evidence type="ECO:0000256" key="7">
    <source>
        <dbReference type="ARBA" id="ARBA00023242"/>
    </source>
</evidence>
<dbReference type="PANTHER" id="PTHR46639">
    <property type="entry name" value="DIENCEPHALON/MESENCEPHALON HOMEOBOX PROTEIN 1"/>
    <property type="match status" value="1"/>
</dbReference>
<evidence type="ECO:0000313" key="14">
    <source>
        <dbReference type="Proteomes" id="UP000261620"/>
    </source>
</evidence>
<keyword evidence="4" id="KW-0217">Developmental protein</keyword>
<comment type="subcellular location">
    <subcellularLocation>
        <location evidence="2 8 9">Nucleus</location>
    </subcellularLocation>
</comment>
<dbReference type="InterPro" id="IPR017970">
    <property type="entry name" value="Homeobox_CS"/>
</dbReference>
<feature type="domain" description="Homeobox" evidence="11">
    <location>
        <begin position="47"/>
        <end position="107"/>
    </location>
</feature>
<dbReference type="AlphaFoldDB" id="A0A3Q4ATJ9"/>
<reference evidence="13" key="2">
    <citation type="submission" date="2025-09" db="UniProtKB">
        <authorList>
            <consortium name="Ensembl"/>
        </authorList>
    </citation>
    <scope>IDENTIFICATION</scope>
</reference>
<feature type="domain" description="OAR" evidence="12">
    <location>
        <begin position="352"/>
        <end position="365"/>
    </location>
</feature>
<keyword evidence="7 8" id="KW-0539">Nucleus</keyword>
<feature type="DNA-binding region" description="Homeobox" evidence="8">
    <location>
        <begin position="49"/>
        <end position="108"/>
    </location>
</feature>
<dbReference type="InterPro" id="IPR001356">
    <property type="entry name" value="HD"/>
</dbReference>
<dbReference type="InterPro" id="IPR009057">
    <property type="entry name" value="Homeodomain-like_sf"/>
</dbReference>
<evidence type="ECO:0000256" key="1">
    <source>
        <dbReference type="ARBA" id="ARBA00003263"/>
    </source>
</evidence>
<keyword evidence="6 8" id="KW-0371">Homeobox</keyword>
<dbReference type="Gene3D" id="1.10.10.60">
    <property type="entry name" value="Homeodomain-like"/>
    <property type="match status" value="1"/>
</dbReference>